<gene>
    <name evidence="13 17" type="primary">miaB</name>
    <name evidence="17" type="ORF">GWO12_05585</name>
</gene>
<proteinExistence type="inferred from homology"/>
<keyword evidence="6 13" id="KW-0479">Metal-binding</keyword>
<dbReference type="Gene3D" id="3.40.50.12160">
    <property type="entry name" value="Methylthiotransferase, N-terminal domain"/>
    <property type="match status" value="1"/>
</dbReference>
<dbReference type="PANTHER" id="PTHR43020:SF2">
    <property type="entry name" value="MITOCHONDRIAL TRNA METHYLTHIOTRANSFERASE CDK5RAP1"/>
    <property type="match status" value="1"/>
</dbReference>
<dbReference type="InterPro" id="IPR005839">
    <property type="entry name" value="Methylthiotransferase"/>
</dbReference>
<evidence type="ECO:0000256" key="7">
    <source>
        <dbReference type="ARBA" id="ARBA00023004"/>
    </source>
</evidence>
<organism evidence="17 18">
    <name type="scientific">Candidatus Kutchimonas denitrificans</name>
    <dbReference type="NCBI Taxonomy" id="3056748"/>
    <lineage>
        <taxon>Bacteria</taxon>
        <taxon>Pseudomonadati</taxon>
        <taxon>Gemmatimonadota</taxon>
        <taxon>Gemmatimonadia</taxon>
        <taxon>Candidatus Palauibacterales</taxon>
        <taxon>Candidatus Palauibacteraceae</taxon>
        <taxon>Candidatus Kutchimonas</taxon>
    </lineage>
</organism>
<dbReference type="AlphaFoldDB" id="A0AAE5CBH1"/>
<keyword evidence="13" id="KW-0819">tRNA processing</keyword>
<dbReference type="NCBIfam" id="TIGR01574">
    <property type="entry name" value="miaB-methiolase"/>
    <property type="match status" value="1"/>
</dbReference>
<evidence type="ECO:0000256" key="4">
    <source>
        <dbReference type="ARBA" id="ARBA00022679"/>
    </source>
</evidence>
<dbReference type="InterPro" id="IPR006463">
    <property type="entry name" value="MiaB_methiolase"/>
</dbReference>
<evidence type="ECO:0000256" key="1">
    <source>
        <dbReference type="ARBA" id="ARBA00003234"/>
    </source>
</evidence>
<evidence type="ECO:0000256" key="9">
    <source>
        <dbReference type="ARBA" id="ARBA00033765"/>
    </source>
</evidence>
<accession>A0AAE5CBH1</accession>
<dbReference type="EC" id="2.8.4.3" evidence="9 13"/>
<dbReference type="PANTHER" id="PTHR43020">
    <property type="entry name" value="CDK5 REGULATORY SUBUNIT-ASSOCIATED PROTEIN 1"/>
    <property type="match status" value="1"/>
</dbReference>
<dbReference type="EMBL" id="JAACAK010000046">
    <property type="protein sequence ID" value="NIR74568.1"/>
    <property type="molecule type" value="Genomic_DNA"/>
</dbReference>
<feature type="binding site" evidence="13">
    <location>
        <position position="163"/>
    </location>
    <ligand>
        <name>[4Fe-4S] cluster</name>
        <dbReference type="ChEBI" id="CHEBI:49883"/>
        <label>2</label>
        <note>4Fe-4S-S-AdoMet</note>
    </ligand>
</feature>
<sequence length="437" mass="49413">MRKKLWVETYGCQMNVADSELMEGVLAANGYDQVEAPEQADVILVNTCAIREHAEQRVLGRVAELNRVKQSRPETVIGVCGCMAQRLGERLIERAQYVDMVIGPDAYRSLPQLIEQAAQSDGGVVDVDLRPSENYEGLETRRQSRVSAWIPIQRGCNYRCTFCIVPYTRGDEKNREPGAVLEEVERLAGQGITEFTLLGQTVNSYRHGDWDFPRLLRAVARLPGVRRVRFTSPHPNDLTPELVETMAEEPAVCPQLHLPVQSGSNAVLKRMVRRYTREEYLEKVELLRRRIPEIALTTDIIVGFPGEDEDDFEATLDLVRQVRYDDTFTFRYSPREGTPSTRMNGDLIVEQEVAQERLERLIELVRRIAAEKNVAEVGRTVEVLVEKPAKRGDLMQARTETNKVVLISGPEDWIGRYLKVALTGTTGATFTGFPIEP</sequence>
<comment type="catalytic activity">
    <reaction evidence="13">
        <text>N(6)-dimethylallyladenosine(37) in tRNA + (sulfur carrier)-SH + AH2 + 2 S-adenosyl-L-methionine = 2-methylsulfanyl-N(6)-dimethylallyladenosine(37) in tRNA + (sulfur carrier)-H + 5'-deoxyadenosine + L-methionine + A + S-adenosyl-L-homocysteine + 2 H(+)</text>
        <dbReference type="Rhea" id="RHEA:37067"/>
        <dbReference type="Rhea" id="RHEA-COMP:10375"/>
        <dbReference type="Rhea" id="RHEA-COMP:10376"/>
        <dbReference type="Rhea" id="RHEA-COMP:14737"/>
        <dbReference type="Rhea" id="RHEA-COMP:14739"/>
        <dbReference type="ChEBI" id="CHEBI:13193"/>
        <dbReference type="ChEBI" id="CHEBI:15378"/>
        <dbReference type="ChEBI" id="CHEBI:17319"/>
        <dbReference type="ChEBI" id="CHEBI:17499"/>
        <dbReference type="ChEBI" id="CHEBI:29917"/>
        <dbReference type="ChEBI" id="CHEBI:57844"/>
        <dbReference type="ChEBI" id="CHEBI:57856"/>
        <dbReference type="ChEBI" id="CHEBI:59789"/>
        <dbReference type="ChEBI" id="CHEBI:64428"/>
        <dbReference type="ChEBI" id="CHEBI:74415"/>
        <dbReference type="ChEBI" id="CHEBI:74417"/>
        <dbReference type="EC" id="2.8.4.3"/>
    </reaction>
</comment>
<dbReference type="GO" id="GO:0005829">
    <property type="term" value="C:cytosol"/>
    <property type="evidence" value="ECO:0007669"/>
    <property type="project" value="TreeGrafter"/>
</dbReference>
<protein>
    <recommendedName>
        <fullName evidence="10 13">tRNA-2-methylthio-N(6)-dimethylallyladenosine synthase</fullName>
        <ecNumber evidence="9 13">2.8.4.3</ecNumber>
    </recommendedName>
    <alternativeName>
        <fullName evidence="12 13">(Dimethylallyl)adenosine tRNA methylthiotransferase MiaB</fullName>
    </alternativeName>
    <alternativeName>
        <fullName evidence="11 13">tRNA-i(6)A37 methylthiotransferase</fullName>
    </alternativeName>
</protein>
<evidence type="ECO:0000256" key="11">
    <source>
        <dbReference type="ARBA" id="ARBA00080698"/>
    </source>
</evidence>
<evidence type="ECO:0000256" key="10">
    <source>
        <dbReference type="ARBA" id="ARBA00068570"/>
    </source>
</evidence>
<dbReference type="PROSITE" id="PS50926">
    <property type="entry name" value="TRAM"/>
    <property type="match status" value="1"/>
</dbReference>
<evidence type="ECO:0000256" key="5">
    <source>
        <dbReference type="ARBA" id="ARBA00022691"/>
    </source>
</evidence>
<dbReference type="GO" id="GO:0046872">
    <property type="term" value="F:metal ion binding"/>
    <property type="evidence" value="ECO:0007669"/>
    <property type="project" value="UniProtKB-KW"/>
</dbReference>
<dbReference type="PROSITE" id="PS01278">
    <property type="entry name" value="MTTASE_RADICAL"/>
    <property type="match status" value="1"/>
</dbReference>
<keyword evidence="7 13" id="KW-0408">Iron</keyword>
<dbReference type="NCBIfam" id="TIGR00089">
    <property type="entry name" value="MiaB/RimO family radical SAM methylthiotransferase"/>
    <property type="match status" value="1"/>
</dbReference>
<evidence type="ECO:0000259" key="16">
    <source>
        <dbReference type="PROSITE" id="PS51918"/>
    </source>
</evidence>
<reference evidence="17 18" key="1">
    <citation type="submission" date="2020-01" db="EMBL/GenBank/DDBJ databases">
        <title>Genomes assembled from Gulf of Kutch pelagic sediment metagenomes.</title>
        <authorList>
            <person name="Chandrashekar M."/>
            <person name="Mahajan M.S."/>
            <person name="Dave K.J."/>
            <person name="Vatsa P."/>
            <person name="Nathani N.M."/>
        </authorList>
    </citation>
    <scope>NUCLEOTIDE SEQUENCE [LARGE SCALE GENOMIC DNA]</scope>
    <source>
        <strain evidence="17">KS3-K002</strain>
    </source>
</reference>
<dbReference type="GO" id="GO:0035597">
    <property type="term" value="F:tRNA-2-methylthio-N(6)-dimethylallyladenosine(37) synthase activity"/>
    <property type="evidence" value="ECO:0007669"/>
    <property type="project" value="UniProtKB-EC"/>
</dbReference>
<dbReference type="GO" id="GO:0051539">
    <property type="term" value="F:4 iron, 4 sulfur cluster binding"/>
    <property type="evidence" value="ECO:0007669"/>
    <property type="project" value="UniProtKB-UniRule"/>
</dbReference>
<dbReference type="InterPro" id="IPR007197">
    <property type="entry name" value="rSAM"/>
</dbReference>
<evidence type="ECO:0000256" key="3">
    <source>
        <dbReference type="ARBA" id="ARBA00022490"/>
    </source>
</evidence>
<keyword evidence="5 13" id="KW-0949">S-adenosyl-L-methionine</keyword>
<evidence type="ECO:0000313" key="18">
    <source>
        <dbReference type="Proteomes" id="UP000702544"/>
    </source>
</evidence>
<dbReference type="InterPro" id="IPR006638">
    <property type="entry name" value="Elp3/MiaA/NifB-like_rSAM"/>
</dbReference>
<dbReference type="PROSITE" id="PS51449">
    <property type="entry name" value="MTTASE_N"/>
    <property type="match status" value="1"/>
</dbReference>
<dbReference type="Pfam" id="PF01938">
    <property type="entry name" value="TRAM"/>
    <property type="match status" value="1"/>
</dbReference>
<dbReference type="SFLD" id="SFLDS00029">
    <property type="entry name" value="Radical_SAM"/>
    <property type="match status" value="1"/>
</dbReference>
<dbReference type="InterPro" id="IPR023404">
    <property type="entry name" value="rSAM_horseshoe"/>
</dbReference>
<comment type="similarity">
    <text evidence="13">Belongs to the methylthiotransferase family. MiaB subfamily.</text>
</comment>
<dbReference type="SFLD" id="SFLDG01082">
    <property type="entry name" value="B12-binding_domain_containing"/>
    <property type="match status" value="1"/>
</dbReference>
<dbReference type="Gene3D" id="3.80.30.20">
    <property type="entry name" value="tm_1862 like domain"/>
    <property type="match status" value="1"/>
</dbReference>
<dbReference type="SMART" id="SM00729">
    <property type="entry name" value="Elp3"/>
    <property type="match status" value="1"/>
</dbReference>
<evidence type="ECO:0000259" key="14">
    <source>
        <dbReference type="PROSITE" id="PS50926"/>
    </source>
</evidence>
<feature type="binding site" evidence="13">
    <location>
        <position position="156"/>
    </location>
    <ligand>
        <name>[4Fe-4S] cluster</name>
        <dbReference type="ChEBI" id="CHEBI:49883"/>
        <label>2</label>
        <note>4Fe-4S-S-AdoMet</note>
    </ligand>
</feature>
<dbReference type="PROSITE" id="PS51918">
    <property type="entry name" value="RADICAL_SAM"/>
    <property type="match status" value="1"/>
</dbReference>
<evidence type="ECO:0000256" key="8">
    <source>
        <dbReference type="ARBA" id="ARBA00023014"/>
    </source>
</evidence>
<comment type="function">
    <text evidence="1 13">Catalyzes the methylthiolation of N6-(dimethylallyl)adenosine (i(6)A), leading to the formation of 2-methylthio-N6-(dimethylallyl)adenosine (ms(2)i(6)A) at position 37 in tRNAs that read codons beginning with uridine.</text>
</comment>
<name>A0AAE5CBH1_9BACT</name>
<dbReference type="FunFam" id="3.80.30.20:FF:000001">
    <property type="entry name" value="tRNA-2-methylthio-N(6)-dimethylallyladenosine synthase 2"/>
    <property type="match status" value="1"/>
</dbReference>
<keyword evidence="3 13" id="KW-0963">Cytoplasm</keyword>
<dbReference type="SUPFAM" id="SSF102114">
    <property type="entry name" value="Radical SAM enzymes"/>
    <property type="match status" value="1"/>
</dbReference>
<comment type="subunit">
    <text evidence="13">Monomer.</text>
</comment>
<comment type="caution">
    <text evidence="17">The sequence shown here is derived from an EMBL/GenBank/DDBJ whole genome shotgun (WGS) entry which is preliminary data.</text>
</comment>
<keyword evidence="2 13" id="KW-0004">4Fe-4S</keyword>
<dbReference type="Pfam" id="PF00919">
    <property type="entry name" value="UPF0004"/>
    <property type="match status" value="1"/>
</dbReference>
<evidence type="ECO:0000313" key="17">
    <source>
        <dbReference type="EMBL" id="NIR74568.1"/>
    </source>
</evidence>
<dbReference type="InterPro" id="IPR020612">
    <property type="entry name" value="Methylthiotransferase_CS"/>
</dbReference>
<dbReference type="InterPro" id="IPR058240">
    <property type="entry name" value="rSAM_sf"/>
</dbReference>
<feature type="binding site" evidence="13">
    <location>
        <position position="82"/>
    </location>
    <ligand>
        <name>[4Fe-4S] cluster</name>
        <dbReference type="ChEBI" id="CHEBI:49883"/>
        <label>1</label>
    </ligand>
</feature>
<dbReference type="InterPro" id="IPR013848">
    <property type="entry name" value="Methylthiotransferase_N"/>
</dbReference>
<dbReference type="Proteomes" id="UP000702544">
    <property type="component" value="Unassembled WGS sequence"/>
</dbReference>
<keyword evidence="4 13" id="KW-0808">Transferase</keyword>
<comment type="cofactor">
    <cofactor evidence="13">
        <name>[4Fe-4S] cluster</name>
        <dbReference type="ChEBI" id="CHEBI:49883"/>
    </cofactor>
    <text evidence="13">Binds 2 [4Fe-4S] clusters. One cluster is coordinated with 3 cysteines and an exchangeable S-adenosyl-L-methionine.</text>
</comment>
<feature type="binding site" evidence="13">
    <location>
        <position position="160"/>
    </location>
    <ligand>
        <name>[4Fe-4S] cluster</name>
        <dbReference type="ChEBI" id="CHEBI:49883"/>
        <label>2</label>
        <note>4Fe-4S-S-AdoMet</note>
    </ligand>
</feature>
<dbReference type="SFLD" id="SFLDG01061">
    <property type="entry name" value="methylthiotransferase"/>
    <property type="match status" value="1"/>
</dbReference>
<feature type="binding site" evidence="13">
    <location>
        <position position="12"/>
    </location>
    <ligand>
        <name>[4Fe-4S] cluster</name>
        <dbReference type="ChEBI" id="CHEBI:49883"/>
        <label>1</label>
    </ligand>
</feature>
<dbReference type="Pfam" id="PF04055">
    <property type="entry name" value="Radical_SAM"/>
    <property type="match status" value="1"/>
</dbReference>
<evidence type="ECO:0000256" key="2">
    <source>
        <dbReference type="ARBA" id="ARBA00022485"/>
    </source>
</evidence>
<feature type="domain" description="MTTase N-terminal" evidence="15">
    <location>
        <begin position="3"/>
        <end position="119"/>
    </location>
</feature>
<dbReference type="InterPro" id="IPR002792">
    <property type="entry name" value="TRAM_dom"/>
</dbReference>
<evidence type="ECO:0000256" key="6">
    <source>
        <dbReference type="ARBA" id="ARBA00022723"/>
    </source>
</evidence>
<evidence type="ECO:0000256" key="13">
    <source>
        <dbReference type="HAMAP-Rule" id="MF_01864"/>
    </source>
</evidence>
<dbReference type="HAMAP" id="MF_01864">
    <property type="entry name" value="tRNA_metthiotr_MiaB"/>
    <property type="match status" value="1"/>
</dbReference>
<feature type="domain" description="TRAM" evidence="14">
    <location>
        <begin position="374"/>
        <end position="436"/>
    </location>
</feature>
<dbReference type="FunFam" id="3.40.50.12160:FF:000003">
    <property type="entry name" value="CDK5 regulatory subunit-associated protein 1"/>
    <property type="match status" value="1"/>
</dbReference>
<keyword evidence="8 13" id="KW-0411">Iron-sulfur</keyword>
<evidence type="ECO:0000259" key="15">
    <source>
        <dbReference type="PROSITE" id="PS51449"/>
    </source>
</evidence>
<feature type="domain" description="Radical SAM core" evidence="16">
    <location>
        <begin position="142"/>
        <end position="371"/>
    </location>
</feature>
<feature type="binding site" evidence="13">
    <location>
        <position position="48"/>
    </location>
    <ligand>
        <name>[4Fe-4S] cluster</name>
        <dbReference type="ChEBI" id="CHEBI:49883"/>
        <label>1</label>
    </ligand>
</feature>
<comment type="subcellular location">
    <subcellularLocation>
        <location evidence="13">Cytoplasm</location>
    </subcellularLocation>
</comment>
<dbReference type="CDD" id="cd01335">
    <property type="entry name" value="Radical_SAM"/>
    <property type="match status" value="1"/>
</dbReference>
<evidence type="ECO:0000256" key="12">
    <source>
        <dbReference type="ARBA" id="ARBA00081141"/>
    </source>
</evidence>
<dbReference type="SFLD" id="SFLDF00273">
    <property type="entry name" value="(dimethylallyl)adenosine_tRNA"/>
    <property type="match status" value="1"/>
</dbReference>
<dbReference type="InterPro" id="IPR038135">
    <property type="entry name" value="Methylthiotransferase_N_sf"/>
</dbReference>